<dbReference type="EMBL" id="UZAJ01040144">
    <property type="protein sequence ID" value="VDP13451.1"/>
    <property type="molecule type" value="Genomic_DNA"/>
</dbReference>
<comment type="function">
    <text evidence="10">Phospholipid scramblase involved in autophagy. Cycles between the preautophagosomal structure/phagophore assembly site (PAS) and the cytoplasmic vesicle pool and supplies membrane for the growing autophagosome. Lipid scramblase activity plays a key role in preautophagosomal structure/phagophore assembly by distributing the phospholipids that arrive through ATG2 from the cytoplasmic to the luminal leaflet of the bilayer, thereby driving autophagosomal membrane expansion.</text>
</comment>
<evidence type="ECO:0000256" key="6">
    <source>
        <dbReference type="ARBA" id="ARBA00022989"/>
    </source>
</evidence>
<dbReference type="InterPro" id="IPR007241">
    <property type="entry name" value="Autophagy-rel_prot_9"/>
</dbReference>
<comment type="subcellular location">
    <subcellularLocation>
        <location evidence="1 10">Preautophagosomal structure membrane</location>
        <topology evidence="1 10">Multi-pass membrane protein</topology>
    </subcellularLocation>
</comment>
<dbReference type="PANTHER" id="PTHR13038:SF10">
    <property type="entry name" value="AUTOPHAGY-RELATED PROTEIN 9"/>
    <property type="match status" value="1"/>
</dbReference>
<evidence type="ECO:0000256" key="1">
    <source>
        <dbReference type="ARBA" id="ARBA00004511"/>
    </source>
</evidence>
<keyword evidence="5 10" id="KW-0812">Transmembrane</keyword>
<dbReference type="STRING" id="387005.A0A183I0R3"/>
<dbReference type="PANTHER" id="PTHR13038">
    <property type="entry name" value="APG9 AUTOPHAGY 9"/>
    <property type="match status" value="1"/>
</dbReference>
<evidence type="ECO:0000256" key="8">
    <source>
        <dbReference type="ARBA" id="ARBA00023055"/>
    </source>
</evidence>
<keyword evidence="12" id="KW-1185">Reference proteome</keyword>
<protein>
    <recommendedName>
        <fullName evidence="3 10">Autophagy-related protein 9</fullName>
    </recommendedName>
</protein>
<evidence type="ECO:0000256" key="7">
    <source>
        <dbReference type="ARBA" id="ARBA00023006"/>
    </source>
</evidence>
<keyword evidence="4 10" id="KW-0813">Transport</keyword>
<evidence type="ECO:0000313" key="11">
    <source>
        <dbReference type="EMBL" id="VDP13451.1"/>
    </source>
</evidence>
<comment type="similarity">
    <text evidence="2 10">Belongs to the ATG9 family.</text>
</comment>
<dbReference type="Proteomes" id="UP000267606">
    <property type="component" value="Unassembled WGS sequence"/>
</dbReference>
<dbReference type="GO" id="GO:0034727">
    <property type="term" value="P:piecemeal microautophagy of the nucleus"/>
    <property type="evidence" value="ECO:0007669"/>
    <property type="project" value="TreeGrafter"/>
</dbReference>
<comment type="caution">
    <text evidence="10">Lacks conserved residue(s) required for the propagation of feature annotation.</text>
</comment>
<dbReference type="GO" id="GO:0034497">
    <property type="term" value="P:protein localization to phagophore assembly site"/>
    <property type="evidence" value="ECO:0007669"/>
    <property type="project" value="TreeGrafter"/>
</dbReference>
<reference evidence="13" key="1">
    <citation type="submission" date="2016-06" db="UniProtKB">
        <authorList>
            <consortium name="WormBaseParasite"/>
        </authorList>
    </citation>
    <scope>IDENTIFICATION</scope>
</reference>
<keyword evidence="8 10" id="KW-0445">Lipid transport</keyword>
<name>A0A183I0R3_9BILA</name>
<dbReference type="GO" id="GO:0005776">
    <property type="term" value="C:autophagosome"/>
    <property type="evidence" value="ECO:0007669"/>
    <property type="project" value="TreeGrafter"/>
</dbReference>
<organism evidence="13">
    <name type="scientific">Onchocerca flexuosa</name>
    <dbReference type="NCBI Taxonomy" id="387005"/>
    <lineage>
        <taxon>Eukaryota</taxon>
        <taxon>Metazoa</taxon>
        <taxon>Ecdysozoa</taxon>
        <taxon>Nematoda</taxon>
        <taxon>Chromadorea</taxon>
        <taxon>Rhabditida</taxon>
        <taxon>Spirurina</taxon>
        <taxon>Spiruromorpha</taxon>
        <taxon>Filarioidea</taxon>
        <taxon>Onchocercidae</taxon>
        <taxon>Onchocerca</taxon>
    </lineage>
</organism>
<accession>A0A183I0R3</accession>
<feature type="transmembrane region" description="Helical" evidence="10">
    <location>
        <begin position="428"/>
        <end position="445"/>
    </location>
</feature>
<evidence type="ECO:0000256" key="10">
    <source>
        <dbReference type="RuleBase" id="RU364027"/>
    </source>
</evidence>
<feature type="transmembrane region" description="Helical" evidence="10">
    <location>
        <begin position="100"/>
        <end position="124"/>
    </location>
</feature>
<dbReference type="WBParaSite" id="OFLC_0001332601-mRNA-1">
    <property type="protein sequence ID" value="OFLC_0001332601-mRNA-1"/>
    <property type="gene ID" value="OFLC_0001332601"/>
</dbReference>
<dbReference type="GO" id="GO:0006869">
    <property type="term" value="P:lipid transport"/>
    <property type="evidence" value="ECO:0007669"/>
    <property type="project" value="UniProtKB-KW"/>
</dbReference>
<dbReference type="Pfam" id="PF04109">
    <property type="entry name" value="ATG9"/>
    <property type="match status" value="1"/>
</dbReference>
<dbReference type="AlphaFoldDB" id="A0A183I0R3"/>
<dbReference type="GO" id="GO:0034045">
    <property type="term" value="C:phagophore assembly site membrane"/>
    <property type="evidence" value="ECO:0007669"/>
    <property type="project" value="UniProtKB-SubCell"/>
</dbReference>
<dbReference type="GO" id="GO:0000422">
    <property type="term" value="P:autophagy of mitochondrion"/>
    <property type="evidence" value="ECO:0007669"/>
    <property type="project" value="TreeGrafter"/>
</dbReference>
<evidence type="ECO:0000256" key="5">
    <source>
        <dbReference type="ARBA" id="ARBA00022692"/>
    </source>
</evidence>
<proteinExistence type="inferred from homology"/>
<keyword evidence="9 10" id="KW-0472">Membrane</keyword>
<feature type="transmembrane region" description="Helical" evidence="10">
    <location>
        <begin position="160"/>
        <end position="180"/>
    </location>
</feature>
<evidence type="ECO:0000313" key="12">
    <source>
        <dbReference type="Proteomes" id="UP000267606"/>
    </source>
</evidence>
<evidence type="ECO:0000256" key="3">
    <source>
        <dbReference type="ARBA" id="ARBA00018074"/>
    </source>
</evidence>
<dbReference type="GO" id="GO:0061709">
    <property type="term" value="P:reticulophagy"/>
    <property type="evidence" value="ECO:0007669"/>
    <property type="project" value="TreeGrafter"/>
</dbReference>
<keyword evidence="6 10" id="KW-1133">Transmembrane helix</keyword>
<evidence type="ECO:0000256" key="9">
    <source>
        <dbReference type="ARBA" id="ARBA00023136"/>
    </source>
</evidence>
<feature type="transmembrane region" description="Helical" evidence="10">
    <location>
        <begin position="337"/>
        <end position="362"/>
    </location>
</feature>
<gene>
    <name evidence="11" type="ORF">OFLC_LOCUS13325</name>
</gene>
<evidence type="ECO:0000256" key="4">
    <source>
        <dbReference type="ARBA" id="ARBA00022448"/>
    </source>
</evidence>
<sequence length="454" mass="52897">MFAFRSRIGYQSIDDESISSQAYLTNNEQTLLIPERRVPEDDGPSDVYGGPPLEHGIVTSEEDRTAACYAATSSGVLWDGVENLDQFFTRVYEYHQNGGYLCIVIKHILTLLQFIFVVWFVTFLQARVDYDVLFKNKNITAGGKPTSGKIRLEDVIYPDWSHIEVFTLCLLIFAILFWIFRAARVFYQIYQFGEIRTFYHSALVSLDEKIFMNTFEGIEDALLSDLKWQEVVQLICEKQPSIHLILNKDGITALDLYQRILRHKNYFVALVNKEILPPIINVPFIGSMPYLPNGLKMNLEWLLFYGVWSPWKGPYELKEEYKHAQNIFRLADELDSAILKMAIGNFIFFPLVFIYQVLYFFFTYGELLKRDPGSFAMRRYSNFGRNKLRHFNELDHELRIRLSKSHRAATQYMEQFLSPLWQVVARKVQFVAGAICIVFLLLGLWDEDVLSVSF</sequence>
<evidence type="ECO:0000256" key="2">
    <source>
        <dbReference type="ARBA" id="ARBA00006185"/>
    </source>
</evidence>
<keyword evidence="7 10" id="KW-0072">Autophagy</keyword>
<evidence type="ECO:0000313" key="13">
    <source>
        <dbReference type="WBParaSite" id="OFLC_0001332601-mRNA-1"/>
    </source>
</evidence>
<reference evidence="11 12" key="2">
    <citation type="submission" date="2018-11" db="EMBL/GenBank/DDBJ databases">
        <authorList>
            <consortium name="Pathogen Informatics"/>
        </authorList>
    </citation>
    <scope>NUCLEOTIDE SEQUENCE [LARGE SCALE GENOMIC DNA]</scope>
</reference>